<organism evidence="6 7">
    <name type="scientific">Aspergillus versicolor CBS 583.65</name>
    <dbReference type="NCBI Taxonomy" id="1036611"/>
    <lineage>
        <taxon>Eukaryota</taxon>
        <taxon>Fungi</taxon>
        <taxon>Dikarya</taxon>
        <taxon>Ascomycota</taxon>
        <taxon>Pezizomycotina</taxon>
        <taxon>Eurotiomycetes</taxon>
        <taxon>Eurotiomycetidae</taxon>
        <taxon>Eurotiales</taxon>
        <taxon>Aspergillaceae</taxon>
        <taxon>Aspergillus</taxon>
        <taxon>Aspergillus subgen. Nidulantes</taxon>
    </lineage>
</organism>
<dbReference type="STRING" id="1036611.A0A1L9Q1Y4"/>
<feature type="binding site" evidence="5">
    <location>
        <position position="537"/>
    </location>
    <ligand>
        <name>Fe cation</name>
        <dbReference type="ChEBI" id="CHEBI:24875"/>
        <note>catalytic</note>
    </ligand>
</feature>
<keyword evidence="2 5" id="KW-0479">Metal-binding</keyword>
<dbReference type="PANTHER" id="PTHR10543:SF24">
    <property type="entry name" value="CAROTENOID ISOMEROOXYGENASE"/>
    <property type="match status" value="1"/>
</dbReference>
<dbReference type="OrthoDB" id="407010at2759"/>
<evidence type="ECO:0000313" key="6">
    <source>
        <dbReference type="EMBL" id="OJJ07763.1"/>
    </source>
</evidence>
<dbReference type="EMBL" id="KV878138">
    <property type="protein sequence ID" value="OJJ07763.1"/>
    <property type="molecule type" value="Genomic_DNA"/>
</dbReference>
<dbReference type="PANTHER" id="PTHR10543">
    <property type="entry name" value="BETA-CAROTENE DIOXYGENASE"/>
    <property type="match status" value="1"/>
</dbReference>
<reference evidence="7" key="1">
    <citation type="journal article" date="2017" name="Genome Biol.">
        <title>Comparative genomics reveals high biological diversity and specific adaptations in the industrially and medically important fungal genus Aspergillus.</title>
        <authorList>
            <person name="de Vries R.P."/>
            <person name="Riley R."/>
            <person name="Wiebenga A."/>
            <person name="Aguilar-Osorio G."/>
            <person name="Amillis S."/>
            <person name="Uchima C.A."/>
            <person name="Anderluh G."/>
            <person name="Asadollahi M."/>
            <person name="Askin M."/>
            <person name="Barry K."/>
            <person name="Battaglia E."/>
            <person name="Bayram O."/>
            <person name="Benocci T."/>
            <person name="Braus-Stromeyer S.A."/>
            <person name="Caldana C."/>
            <person name="Canovas D."/>
            <person name="Cerqueira G.C."/>
            <person name="Chen F."/>
            <person name="Chen W."/>
            <person name="Choi C."/>
            <person name="Clum A."/>
            <person name="Dos Santos R.A."/>
            <person name="Damasio A.R."/>
            <person name="Diallinas G."/>
            <person name="Emri T."/>
            <person name="Fekete E."/>
            <person name="Flipphi M."/>
            <person name="Freyberg S."/>
            <person name="Gallo A."/>
            <person name="Gournas C."/>
            <person name="Habgood R."/>
            <person name="Hainaut M."/>
            <person name="Harispe M.L."/>
            <person name="Henrissat B."/>
            <person name="Hilden K.S."/>
            <person name="Hope R."/>
            <person name="Hossain A."/>
            <person name="Karabika E."/>
            <person name="Karaffa L."/>
            <person name="Karanyi Z."/>
            <person name="Krasevec N."/>
            <person name="Kuo A."/>
            <person name="Kusch H."/>
            <person name="LaButti K."/>
            <person name="Lagendijk E.L."/>
            <person name="Lapidus A."/>
            <person name="Levasseur A."/>
            <person name="Lindquist E."/>
            <person name="Lipzen A."/>
            <person name="Logrieco A.F."/>
            <person name="MacCabe A."/>
            <person name="Maekelae M.R."/>
            <person name="Malavazi I."/>
            <person name="Melin P."/>
            <person name="Meyer V."/>
            <person name="Mielnichuk N."/>
            <person name="Miskei M."/>
            <person name="Molnar A.P."/>
            <person name="Mule G."/>
            <person name="Ngan C.Y."/>
            <person name="Orejas M."/>
            <person name="Orosz E."/>
            <person name="Ouedraogo J.P."/>
            <person name="Overkamp K.M."/>
            <person name="Park H.-S."/>
            <person name="Perrone G."/>
            <person name="Piumi F."/>
            <person name="Punt P.J."/>
            <person name="Ram A.F."/>
            <person name="Ramon A."/>
            <person name="Rauscher S."/>
            <person name="Record E."/>
            <person name="Riano-Pachon D.M."/>
            <person name="Robert V."/>
            <person name="Roehrig J."/>
            <person name="Ruller R."/>
            <person name="Salamov A."/>
            <person name="Salih N.S."/>
            <person name="Samson R.A."/>
            <person name="Sandor E."/>
            <person name="Sanguinetti M."/>
            <person name="Schuetze T."/>
            <person name="Sepcic K."/>
            <person name="Shelest E."/>
            <person name="Sherlock G."/>
            <person name="Sophianopoulou V."/>
            <person name="Squina F.M."/>
            <person name="Sun H."/>
            <person name="Susca A."/>
            <person name="Todd R.B."/>
            <person name="Tsang A."/>
            <person name="Unkles S.E."/>
            <person name="van de Wiele N."/>
            <person name="van Rossen-Uffink D."/>
            <person name="Oliveira J.V."/>
            <person name="Vesth T.C."/>
            <person name="Visser J."/>
            <person name="Yu J.-H."/>
            <person name="Zhou M."/>
            <person name="Andersen M.R."/>
            <person name="Archer D.B."/>
            <person name="Baker S.E."/>
            <person name="Benoit I."/>
            <person name="Brakhage A.A."/>
            <person name="Braus G.H."/>
            <person name="Fischer R."/>
            <person name="Frisvad J.C."/>
            <person name="Goldman G.H."/>
            <person name="Houbraken J."/>
            <person name="Oakley B."/>
            <person name="Pocsi I."/>
            <person name="Scazzocchio C."/>
            <person name="Seiboth B."/>
            <person name="vanKuyk P.A."/>
            <person name="Wortman J."/>
            <person name="Dyer P.S."/>
            <person name="Grigoriev I.V."/>
        </authorList>
    </citation>
    <scope>NUCLEOTIDE SEQUENCE [LARGE SCALE GENOMIC DNA]</scope>
    <source>
        <strain evidence="7">CBS 583.65</strain>
    </source>
</reference>
<dbReference type="Proteomes" id="UP000184073">
    <property type="component" value="Unassembled WGS sequence"/>
</dbReference>
<protein>
    <recommendedName>
        <fullName evidence="8">Dioxygenase</fullName>
    </recommendedName>
</protein>
<evidence type="ECO:0000256" key="2">
    <source>
        <dbReference type="ARBA" id="ARBA00022723"/>
    </source>
</evidence>
<keyword evidence="7" id="KW-1185">Reference proteome</keyword>
<dbReference type="GeneID" id="63733987"/>
<sequence length="545" mass="60365">MAEGFRTEFSPAEDRKYLPPYLQDTPETTTEVECPVQGYLPSWVHGSLVRVGCGQYIIPTSDDGSTKPVVLQHWFDGLNTLHKFRIENGKVHYMSRSTTKGVLERVKQIGKFDSPTIGASPNQTLGPIDPCSTRLGAQQSVFTQSSDEAFEAFLPPDAVNINITPRRGYALIIGTDFNMLQVCDAKSLEPKRLFTYAVIDEALQGAGICAHQGKDRKRGTQYNYVIDKTGTTYVFGIDTTSRPSKLLWKTPIFRGATYIHHIGVSQQYVVFVRQPIALDPTKSSTSMAEMWNIDQKGDTEFYLIDKDSGKHVATYRIPGFLYFHMANAYDFKDANGKVTVHVDICSYSTKHVPVFEYSMSNILDPLTAFSNGTLVRYELEDVYGTLDPTEIRRGTVRQSISCDLELPRIRKDRSSVPGYRYVWGASDLGGDSPGTQIPVGRLGNGVGVASRAFLGHLVKADWKTGKVVHLHPTDGDSCPCEPIFVERPGSTEEDDGVVLTIVCNRDGTKSVLVVLDGQTMKEIARADMPQVYGIGFHGTFIEAGR</sequence>
<dbReference type="VEuPathDB" id="FungiDB:ASPVEDRAFT_89005"/>
<evidence type="ECO:0000256" key="1">
    <source>
        <dbReference type="ARBA" id="ARBA00006787"/>
    </source>
</evidence>
<gene>
    <name evidence="6" type="ORF">ASPVEDRAFT_89005</name>
</gene>
<evidence type="ECO:0008006" key="8">
    <source>
        <dbReference type="Google" id="ProtNLM"/>
    </source>
</evidence>
<dbReference type="Pfam" id="PF03055">
    <property type="entry name" value="RPE65"/>
    <property type="match status" value="1"/>
</dbReference>
<dbReference type="InterPro" id="IPR011048">
    <property type="entry name" value="Haem_d1_sf"/>
</dbReference>
<evidence type="ECO:0000256" key="4">
    <source>
        <dbReference type="ARBA" id="ARBA00023004"/>
    </source>
</evidence>
<feature type="binding site" evidence="5">
    <location>
        <position position="260"/>
    </location>
    <ligand>
        <name>Fe cation</name>
        <dbReference type="ChEBI" id="CHEBI:24875"/>
        <note>catalytic</note>
    </ligand>
</feature>
<comment type="similarity">
    <text evidence="1">Belongs to the carotenoid oxygenase family.</text>
</comment>
<comment type="cofactor">
    <cofactor evidence="5">
        <name>Fe(2+)</name>
        <dbReference type="ChEBI" id="CHEBI:29033"/>
    </cofactor>
    <text evidence="5">Binds 1 Fe(2+) ion per subunit.</text>
</comment>
<accession>A0A1L9Q1Y4</accession>
<dbReference type="GO" id="GO:0010436">
    <property type="term" value="F:carotenoid dioxygenase activity"/>
    <property type="evidence" value="ECO:0007669"/>
    <property type="project" value="TreeGrafter"/>
</dbReference>
<feature type="binding site" evidence="5">
    <location>
        <position position="211"/>
    </location>
    <ligand>
        <name>Fe cation</name>
        <dbReference type="ChEBI" id="CHEBI:24875"/>
        <note>catalytic</note>
    </ligand>
</feature>
<proteinExistence type="inferred from homology"/>
<evidence type="ECO:0000256" key="5">
    <source>
        <dbReference type="PIRSR" id="PIRSR604294-1"/>
    </source>
</evidence>
<dbReference type="GO" id="GO:0046872">
    <property type="term" value="F:metal ion binding"/>
    <property type="evidence" value="ECO:0007669"/>
    <property type="project" value="UniProtKB-KW"/>
</dbReference>
<keyword evidence="3" id="KW-0560">Oxidoreductase</keyword>
<dbReference type="RefSeq" id="XP_040673525.1">
    <property type="nucleotide sequence ID" value="XM_040818476.1"/>
</dbReference>
<evidence type="ECO:0000256" key="3">
    <source>
        <dbReference type="ARBA" id="ARBA00023002"/>
    </source>
</evidence>
<dbReference type="InterPro" id="IPR004294">
    <property type="entry name" value="Carotenoid_Oase"/>
</dbReference>
<keyword evidence="4 5" id="KW-0408">Iron</keyword>
<name>A0A1L9Q1Y4_ASPVE</name>
<dbReference type="SUPFAM" id="SSF51004">
    <property type="entry name" value="C-terminal (heme d1) domain of cytochrome cd1-nitrite reductase"/>
    <property type="match status" value="1"/>
</dbReference>
<feature type="binding site" evidence="5">
    <location>
        <position position="324"/>
    </location>
    <ligand>
        <name>Fe cation</name>
        <dbReference type="ChEBI" id="CHEBI:24875"/>
        <note>catalytic</note>
    </ligand>
</feature>
<dbReference type="AlphaFoldDB" id="A0A1L9Q1Y4"/>
<evidence type="ECO:0000313" key="7">
    <source>
        <dbReference type="Proteomes" id="UP000184073"/>
    </source>
</evidence>
<dbReference type="GO" id="GO:0016121">
    <property type="term" value="P:carotene catabolic process"/>
    <property type="evidence" value="ECO:0007669"/>
    <property type="project" value="TreeGrafter"/>
</dbReference>